<keyword evidence="3" id="KW-1185">Reference proteome</keyword>
<name>A0A923RPN9_9FIRM</name>
<keyword evidence="1" id="KW-0472">Membrane</keyword>
<dbReference type="Proteomes" id="UP000652477">
    <property type="component" value="Unassembled WGS sequence"/>
</dbReference>
<proteinExistence type="predicted"/>
<dbReference type="EMBL" id="JACOPF010000001">
    <property type="protein sequence ID" value="MBC5688680.1"/>
    <property type="molecule type" value="Genomic_DNA"/>
</dbReference>
<sequence length="49" mass="5222">MEKAYRTMRSTGAGNIALGIIIMVTGIAAGILTIVNGARLLKDKKEITF</sequence>
<accession>A0A923RPN9</accession>
<evidence type="ECO:0000313" key="2">
    <source>
        <dbReference type="EMBL" id="MBC5688680.1"/>
    </source>
</evidence>
<keyword evidence="1" id="KW-0812">Transmembrane</keyword>
<organism evidence="2 3">
    <name type="scientific">Mediterraneibacter hominis</name>
    <dbReference type="NCBI Taxonomy" id="2763054"/>
    <lineage>
        <taxon>Bacteria</taxon>
        <taxon>Bacillati</taxon>
        <taxon>Bacillota</taxon>
        <taxon>Clostridia</taxon>
        <taxon>Lachnospirales</taxon>
        <taxon>Lachnospiraceae</taxon>
        <taxon>Mediterraneibacter</taxon>
    </lineage>
</organism>
<evidence type="ECO:0000256" key="1">
    <source>
        <dbReference type="SAM" id="Phobius"/>
    </source>
</evidence>
<feature type="transmembrane region" description="Helical" evidence="1">
    <location>
        <begin position="12"/>
        <end position="35"/>
    </location>
</feature>
<reference evidence="2" key="1">
    <citation type="submission" date="2020-08" db="EMBL/GenBank/DDBJ databases">
        <title>Genome public.</title>
        <authorList>
            <person name="Liu C."/>
            <person name="Sun Q."/>
        </authorList>
    </citation>
    <scope>NUCLEOTIDE SEQUENCE</scope>
    <source>
        <strain evidence="2">NSJ-55</strain>
    </source>
</reference>
<gene>
    <name evidence="2" type="ORF">H8S37_07010</name>
</gene>
<dbReference type="AlphaFoldDB" id="A0A923RPN9"/>
<protein>
    <submittedName>
        <fullName evidence="2">Uncharacterized protein</fullName>
    </submittedName>
</protein>
<comment type="caution">
    <text evidence="2">The sequence shown here is derived from an EMBL/GenBank/DDBJ whole genome shotgun (WGS) entry which is preliminary data.</text>
</comment>
<dbReference type="RefSeq" id="WP_186875280.1">
    <property type="nucleotide sequence ID" value="NZ_JACOPF010000001.1"/>
</dbReference>
<keyword evidence="1" id="KW-1133">Transmembrane helix</keyword>
<evidence type="ECO:0000313" key="3">
    <source>
        <dbReference type="Proteomes" id="UP000652477"/>
    </source>
</evidence>